<feature type="region of interest" description="Disordered" evidence="1">
    <location>
        <begin position="110"/>
        <end position="137"/>
    </location>
</feature>
<evidence type="ECO:0000259" key="3">
    <source>
        <dbReference type="PROSITE" id="PS51772"/>
    </source>
</evidence>
<feature type="region of interest" description="Disordered" evidence="1">
    <location>
        <begin position="784"/>
        <end position="809"/>
    </location>
</feature>
<feature type="transmembrane region" description="Helical" evidence="2">
    <location>
        <begin position="210"/>
        <end position="232"/>
    </location>
</feature>
<reference evidence="5" key="1">
    <citation type="journal article" date="2019" name="Int. J. Syst. Evol. Microbiol.">
        <title>The Global Catalogue of Microorganisms (GCM) 10K type strain sequencing project: providing services to taxonomists for standard genome sequencing and annotation.</title>
        <authorList>
            <consortium name="The Broad Institute Genomics Platform"/>
            <consortium name="The Broad Institute Genome Sequencing Center for Infectious Disease"/>
            <person name="Wu L."/>
            <person name="Ma J."/>
        </authorList>
    </citation>
    <scope>NUCLEOTIDE SEQUENCE [LARGE SCALE GENOMIC DNA]</scope>
    <source>
        <strain evidence="5">JCM 14303</strain>
    </source>
</reference>
<organism evidence="4 5">
    <name type="scientific">Kribbella lupini</name>
    <dbReference type="NCBI Taxonomy" id="291602"/>
    <lineage>
        <taxon>Bacteria</taxon>
        <taxon>Bacillati</taxon>
        <taxon>Actinomycetota</taxon>
        <taxon>Actinomycetes</taxon>
        <taxon>Propionibacteriales</taxon>
        <taxon>Kribbellaceae</taxon>
        <taxon>Kribbella</taxon>
    </lineage>
</organism>
<feature type="compositionally biased region" description="Basic and acidic residues" evidence="1">
    <location>
        <begin position="115"/>
        <end position="129"/>
    </location>
</feature>
<keyword evidence="5" id="KW-1185">Reference proteome</keyword>
<evidence type="ECO:0000313" key="5">
    <source>
        <dbReference type="Proteomes" id="UP001500363"/>
    </source>
</evidence>
<evidence type="ECO:0000313" key="4">
    <source>
        <dbReference type="EMBL" id="GAA1537199.1"/>
    </source>
</evidence>
<feature type="domain" description="ACD" evidence="3">
    <location>
        <begin position="1194"/>
        <end position="1620"/>
    </location>
</feature>
<keyword evidence="2" id="KW-0812">Transmembrane</keyword>
<name>A0ABP4M4F3_9ACTN</name>
<dbReference type="EMBL" id="BAAANC010000002">
    <property type="protein sequence ID" value="GAA1537199.1"/>
    <property type="molecule type" value="Genomic_DNA"/>
</dbReference>
<sequence length="5257" mass="561927">MPRPGDWDAIGLGGDPTPGDPEKIKALADGLQKMGGKAREIITAIEAVMNKNSDSVFVGKTADALRGKVDGRLRGHVEDVASAFETSAQALRDWREVVISQQSKADAALAAGRGLAEDDPNRDTHKETARSAGEYQSDQASGFAGKINGVADIQLPISECEAFWEAFKWLAIILIIPALIFGGPIALIALGVNLALFIKTIVDVAKGDANFLDLFLAGLGLIAPTTKALPIFSIVKAVGKGIGAGVKGITQGIKNIFSGTFSFKGLLGGLKGLTAIGTLAITETGLHVIKNLRNFPIVAANFTSNFGKIALNGISRLTTSIAAIPPALGRGFSAIGNGLKTGLTGTWNFTKAHFGNLQWTRIFLPVAADEIRAFKALGLTNFQAFTQALKVGVIGRGVLGKDVFGLPMKIAPLRGISGAPIDTGGNGGFWKSFQQQLVDPIRMEPLHIKMPDTAIGAGFRGGNITSQLPDLIPLKAGDFGKTVAPTLTTPGGLEIPGNAGMHIPAVPPATVIGTAGINTPSLPSTALGTVSPPLPNVAVKPIDVATGATPPTVQVNNVALGSIGVGSLPSPHVNNVAIGTTGANAIPTPHIGTPEVGSVHLSGTNVQPPAINVSSLHVSNPQGSTTLNDLAGSSIRNNPPTVSPHLGHQIFDGAANGFQAGQIRSIAHELFNAPGGPTFNAAHTVSAQGLDRVHAALDLVHNPNVTTQGVTPPGVPTAKGAGDAHVTPSLAGSDLKTPPPATTKVDNPGLAGSQNAPVVPTVNVQPVAVPQRAVDLNIQPTTVHAGGQNGVTPPAALKQDLPANAGSNQPTPTILVGDKPLPVSPAPVQNLGQAGVPGHAPVQALETHLVPVTPRPVHDPGYSLAKGADIATSGIGTNTIASRAEITLNGIPDRPDVIVKVTRTEGGVSNYHLYGGGPSGRMDVLPGGTIRFTDTATGNSIRFDANGLKLDEGLRLTKADGMLRPDDHIVIPAGAGGDIRVTTVAGDAVPDGVTVRQLDTGQIQVIDQKGVRTVYTAQGKFESQSLGGTWENDLAAKAGVFRKPGDTDAVVTAKMDDFGQVLRAQAKYDAAADNVAVNGLRIDGPSTGPSVGDKAHVNLQAAETDLNVAKAEFAGKHGMDADGIKQQLDHLTLESLKERPRLLGGMDGSAAPPPPPPPPPVRNLAPPPPPPPAVLQRADGPSVSAVGRPIDVPAPKFGKEFDSASFGHESELRGFVVAMPEGTGRVFAFVKRVDTGDPLIMVTKDMSNGAYRAPEGMPPVAGKWNTHTVELVSYPGRIGDDAGAKLGDDAANFLLDTFKKQLNDANHQPMKVVTSPDGRFELHITNHKHVIAGGNGLGLDDVGSVQMPPTGQQITVGVKASEFGSGASNELRLLADNPWYKAEFRNDGALAAIKGSLDDPAAVEGSYAYLKSIMTFTGKQVEKHGIAIGEYPGGVPHRGLTDPAVKNDWGVLPRTQPKVVLETLTNADRLATLKLLRDLPTPAGGNDFAWTQVKAYILGGGEVAGHGINDAVIAGEKALLFEFREVPDGLKSLVPHQKAPPVSVTGSLNDLGAGRPQAVRDINTFVRDPGRSNAFGDWYRGTFPDKADWSTTKILNVSTAQQKADWVVASHPEKWADITGTPAPRPPDDLGGSVPVDVKGKGRAVDAHPGIQGTAADDVLLDPLKELPRPVRPNTQSFSDAWETDLAIKTTVFRKAGDTDATFNGRIADFREVQVAQTNVKVALQDLAAGGHRIDGSSTGPAVGTDLGAGLQRAQNELHTATVTFEAKHGMKVDALQQQLDDLVTDSLKDRPRLLGAGGKEVVVPGGGVTFSFDGTRANFMGARAGEYDSVLTGSTLKVSSDDGLRTLTFQLNRRTGEPMLMADELVLGPGGGAGGQRLTTEISLGLPENAMIPDAHGGRVPVSFSSSTGEFRVPGSQGPEFYDRAGNFLRVEPGVAGPRPDLQLPSRLDGDELGQAQWTAQVDLSRTHMAAMDEVDGVRAMMLKTREGAFTNQRYFGGFVDPDVLRGSGAERLIGDVDDFNRIADDLLGQGPVGPTKVYRGVKLDADAATADEFVERLPISTSSTWDFQPGAWSKSATAPQNRVVFEIEVPPTHGKLAMSYPEGYHPGAGEVRALNQEQFEVTLSPTILKRTGDSFQKDGLTVIPVRAEQIRPYDVEELILERWDGLSGKQAFDQFAAAFDQVPLRKFSTMADVTATSKLSDNGLVNTITVSKPGFAGNDLTITVTRSGDSVTVTTTADGVTSARGTWTGDEFGHLATDLRAGTLYDNDLFVGMSKPAAWNQQPSFNPQWEQDLAAKMQVVRQPGDTDAMVDVRMEDIARLQQTQTNLQRAEHDFDLHGGRTDGPASDLPVGEQVRIDLDAARADLEAAKTSFKRKHDVEFDDVASTIDKLPKRPKLDGAGRSFEVPGGGVSYEVSGTTVTFQGSRADSFTGSVNGREVTVTELGAGGDAVRGWTFRLGFGRPNLIGQSFHLADGPLAGRFGSATGMAGKLDGVLDGGLPLKVTGDDIVVAAPGGVFKYDRSGTFQGPVAHAGDSLGRPVPPPDVSDATRWSAQADQSRTHLGEAAVNKQVENLMKDVMGGSFTSKRGYDGFVNPGALADGTLVNKVRTFHSVTQDLLTKGPADNITVYRGVSMDPAAAKAATFTERLPISTSSTLKFQDEWAKNGVLSNRVVFEIDVPPAHGKLAMSYPDGYQRGAGEARAWNQDQFEITLAPTTLVRNGDVRVENGMTIIPVRAEQIPPSLYDEVITAKWSGLSSEVAFDDFARAFSVDGLRKFDGMADVTAHSTLSADGLVRTITVSKPGVGEQLVITVTREGDSVRVTTGQLHGDMIFDQAWSKAEFAHIATDLRGGVLHNSEQFAGRIEPAAWKNAAEPQPIGQVWDAENAARVDLFRRAGDTDADLTTRIDDFSKVQKAYDDYRAAGANYDKFGGRADGSSRGPSVGDSALQDLRATYDQFTAAKQLFESNHPGLQFDVLRGQLDDLLATSIKDRPRLVGGAPSRTVGGPSARMNPMADTTLKTHDLPSDVRITVQGSTVTSVDVPRGGLIEVQNSGTSVTVTKLTPQGNVAHTWEYQPMRRGGLRLTGESLQLDGNAFHGQWLRMTDEGFTGNLYAGTIDDLGGARWPVKANGDTISIASPGGALQYDRATGAFRGLDEGLTANAPTPVATHLTDPVEAQRWADSVQLSRTHLSAAAADDSIRTLMDDVASGSFTSHRGYGGYVDLSMTDADDLISKVDDFVTTAGQAAFHGPNPRVTLYRGMSLDPVAAQADEFVERLPSSTSNGMDFQRTWAENGVKGNRVVFEIDVPPQHTKLAMAYPERYTPGAGDARAVNQSQYEVTLAPTTLIRTGENRVLDDLTIIPVRAEQLPPSRYDELIREEWTGLPSGTAFDDFAKALSTDGLRKFQGLTDVDATSAVSVDRLTNVIKVTKPGTADELVITVTRNVDADSVSVVARFNGERFFGGSWSGSDFGRIATDLRAGVLHNSDVFAGKLQPLAWRRMPEPAGQSFADDAVAHTNLFRRTGDSDLAVAQRMHDFKAVQKAYDEYVAAGKAGDTFAGRTDGPSSGLSMGQRADLNLQLAQQRFDAVKDAFQTKHLMSADDLLRKLDELRIDSLRDRPRIVAKGRPKTADVPGAGLKVTLGDDGVSLTGATDGFRTGMTPDGLVAVHRLTADGYGHAQSWLFKPFMGRLVHVGDGFPLVNGAFDGRSVMITLNKGVPESGQVVDSLGHPWPVKLTDDSLVIATPDGPQVYSRTGTFQAPHPTTTQLSPAALPEGFTGDAARWTNAVDTSRLHLTEALDKTSGVHALIRKVQTGAFTGKRGYGGFVKTASDDLIKDTLHFDQVTKELLFKGPDRPMTLYRSVDMDRATAQATEFVERLPSSTSQDLAFQVEWTRKGLPENTYVFEIDVPAGHGKLAMSYPPGYTKLDADPPPLNQAQSEVTLAPTKLVRTGPDKDVLVDGVTLKVIPVEAVQIPADKLRQFIREPWQGMPTATAYDDLVRAFDERSIANWHGYKYAEVHTAKSADGNVTTLTMSRPGSTDQLAVTITRDVTDDTVAVKFTGGGREITKGPWQPTDLGDIAAKLRSTILHDSDEFAPMPRPASWPQDTVEVRIQQLPGDVTVKVENKGLTTTHELLTQNPGTKLESLPGGHFQVGEGSKAYRYDASGALVAEITDLDPLGAGQLGSRITRGQDGTITWTDPHGTPVATPHRATIDAHGNIKIELTPNGSPRNGEYHQYSPTGQLTEQGFRVVDNGRSTIYSYVVDRVNNTWSRSGGVMDDVTTGGFLHGKVEVTGVGNGNIKLLSSTAKEVQVFERRFLPGGTILDSFRRTDTLGFGTFERRTTWATYDATGGMSNWGKREFDTGGFSWRDVDHNGRAVHHYQQGLQKYDNPIAEQLTPMGKAEKEIPGHVLAVRGAGNTWTWSRYDADGGLVASGSRTWEKVGDGFTDRVRIGTQDEIAQQKWGSFNGVDTARRYQEFKLEVDAGVVTRSGEFDVRGTGDKSIGSGKKLDSGEILSASRVGEQRPPVWFRELVQDNNRTFDGFTSHLAKDPQYQIHRWETSDAAGNNRGVRYQAGDESFVDVDMAGNFVRFEGKLHDGSKLKVGDQVKPPETALPNLNGRTAKAWDNETSRGWRVFDSNNNTWEDFVQLPGPSRPGQGPDWVLVRKSEPGGQVREFPEPGNTKVWYQRDPHGNLVGEQHLAPGVRGNQPQRYIQSNGPADSSAWTWRELDVNGAPTGSHGDRFHFKGSREESISWDNSFRDFDARGNLIRDRHMLDEGRYVESWKSANHNWHSAEFDKFGQRVDAAMTFDRRWGTGDGRWSPRWSPNARFHADFQPGTPLMTRQLRFETPQHVGDGRPARVREYQVDAVTKVSDRAQWKEFDFDKIVRERVKSGDNFLETDKIHGQWKLWDDTGAVVGERSQNGLVFELRGGRLRLTGNEYDFRGAMTEFRGWNSRIGDAQRQPWLMHSDWTIDPKALRPGGSAGRMEANYASYSRALVQKMLLTASTEFVLDYAASVIILAIIADAQNKPFTGTDALKALMNAAVGTTLRTVAGTALTETRLGGSLRDLKSTMGNLDSGKLVTNRPTNNNASWGVEWAGQTSSLKWRGGTFDYSLGMLLLPLTGFVNGTMNAAIFGVTGPDGKPVKLTGWQAMAEGGMSVATGYAVANSLGMLRTIGMGFGAGRYFQKGGIADIAAGFGLKFFEKGLAIAFLGPAIRASMDPAWSRPLVLPPSVNVPPPQLTTSGLVLPPGVQGVQ</sequence>
<protein>
    <recommendedName>
        <fullName evidence="3">ACD domain-containing protein</fullName>
    </recommendedName>
</protein>
<dbReference type="RefSeq" id="WP_344177022.1">
    <property type="nucleotide sequence ID" value="NZ_BAAANC010000002.1"/>
</dbReference>
<accession>A0ABP4M4F3</accession>
<feature type="compositionally biased region" description="Pro residues" evidence="1">
    <location>
        <begin position="1151"/>
        <end position="1173"/>
    </location>
</feature>
<keyword evidence="2" id="KW-0472">Membrane</keyword>
<dbReference type="Proteomes" id="UP001500363">
    <property type="component" value="Unassembled WGS sequence"/>
</dbReference>
<feature type="region of interest" description="Disordered" evidence="1">
    <location>
        <begin position="704"/>
        <end position="757"/>
    </location>
</feature>
<proteinExistence type="predicted"/>
<feature type="region of interest" description="Disordered" evidence="1">
    <location>
        <begin position="1142"/>
        <end position="1181"/>
    </location>
</feature>
<feature type="transmembrane region" description="Helical" evidence="2">
    <location>
        <begin position="169"/>
        <end position="198"/>
    </location>
</feature>
<keyword evidence="2" id="KW-1133">Transmembrane helix</keyword>
<comment type="caution">
    <text evidence="4">The sequence shown here is derived from an EMBL/GenBank/DDBJ whole genome shotgun (WGS) entry which is preliminary data.</text>
</comment>
<dbReference type="PROSITE" id="PS51772">
    <property type="entry name" value="ACD"/>
    <property type="match status" value="1"/>
</dbReference>
<gene>
    <name evidence="4" type="ORF">GCM10009741_44840</name>
</gene>
<evidence type="ECO:0000256" key="2">
    <source>
        <dbReference type="SAM" id="Phobius"/>
    </source>
</evidence>
<dbReference type="InterPro" id="IPR032074">
    <property type="entry name" value="ACD_dom"/>
</dbReference>
<evidence type="ECO:0000256" key="1">
    <source>
        <dbReference type="SAM" id="MobiDB-lite"/>
    </source>
</evidence>
<dbReference type="Pfam" id="PF16671">
    <property type="entry name" value="ACD"/>
    <property type="match status" value="1"/>
</dbReference>
<dbReference type="Gene3D" id="1.10.3680.20">
    <property type="entry name" value="Actin cross-linking domain"/>
    <property type="match status" value="1"/>
</dbReference>